<keyword evidence="1" id="KW-0597">Phosphoprotein</keyword>
<sequence length="129" mass="13949">MIYDAHGVNVVTGKVVIVEDDVLMSSILMDILTDMGGSCVSFITADDALMNMLQDNTPCSLVVTDHTLPGQLSGHEFALMVKERWPIVPVIVTSGFGFTVVGELPAGAVFLPKPWSVRQMVEAIIFLVK</sequence>
<dbReference type="SUPFAM" id="SSF52172">
    <property type="entry name" value="CheY-like"/>
    <property type="match status" value="1"/>
</dbReference>
<evidence type="ECO:0000256" key="1">
    <source>
        <dbReference type="PROSITE-ProRule" id="PRU00169"/>
    </source>
</evidence>
<protein>
    <submittedName>
        <fullName evidence="3">Response regulator</fullName>
    </submittedName>
</protein>
<organism evidence="3 4">
    <name type="scientific">Pseudomonas petrae</name>
    <dbReference type="NCBI Taxonomy" id="2912190"/>
    <lineage>
        <taxon>Bacteria</taxon>
        <taxon>Pseudomonadati</taxon>
        <taxon>Pseudomonadota</taxon>
        <taxon>Gammaproteobacteria</taxon>
        <taxon>Pseudomonadales</taxon>
        <taxon>Pseudomonadaceae</taxon>
        <taxon>Pseudomonas</taxon>
    </lineage>
</organism>
<comment type="caution">
    <text evidence="3">The sequence shown here is derived from an EMBL/GenBank/DDBJ whole genome shotgun (WGS) entry which is preliminary data.</text>
</comment>
<proteinExistence type="predicted"/>
<dbReference type="InterPro" id="IPR011006">
    <property type="entry name" value="CheY-like_superfamily"/>
</dbReference>
<keyword evidence="4" id="KW-1185">Reference proteome</keyword>
<dbReference type="Proteomes" id="UP001162905">
    <property type="component" value="Unassembled WGS sequence"/>
</dbReference>
<name>A0ABS9IBV6_9PSED</name>
<dbReference type="RefSeq" id="WP_237254251.1">
    <property type="nucleotide sequence ID" value="NZ_JAKJXH010000028.1"/>
</dbReference>
<dbReference type="EMBL" id="JAKJXH010000028">
    <property type="protein sequence ID" value="MCF7544907.1"/>
    <property type="molecule type" value="Genomic_DNA"/>
</dbReference>
<dbReference type="SMART" id="SM00448">
    <property type="entry name" value="REC"/>
    <property type="match status" value="1"/>
</dbReference>
<accession>A0ABS9IBV6</accession>
<gene>
    <name evidence="3" type="ORF">L4G47_22185</name>
</gene>
<feature type="modified residue" description="4-aspartylphosphate" evidence="1">
    <location>
        <position position="65"/>
    </location>
</feature>
<reference evidence="3" key="1">
    <citation type="submission" date="2022-01" db="EMBL/GenBank/DDBJ databases">
        <title>Pseudomonas sp. nov. isolated from Antarctic regolith.</title>
        <authorList>
            <person name="Novakova D."/>
            <person name="Sedlar K."/>
        </authorList>
    </citation>
    <scope>NUCLEOTIDE SEQUENCE</scope>
    <source>
        <strain evidence="3">P2647</strain>
    </source>
</reference>
<evidence type="ECO:0000259" key="2">
    <source>
        <dbReference type="PROSITE" id="PS50110"/>
    </source>
</evidence>
<evidence type="ECO:0000313" key="4">
    <source>
        <dbReference type="Proteomes" id="UP001162905"/>
    </source>
</evidence>
<feature type="domain" description="Response regulatory" evidence="2">
    <location>
        <begin position="14"/>
        <end position="128"/>
    </location>
</feature>
<dbReference type="InterPro" id="IPR001789">
    <property type="entry name" value="Sig_transdc_resp-reg_receiver"/>
</dbReference>
<dbReference type="Pfam" id="PF00072">
    <property type="entry name" value="Response_reg"/>
    <property type="match status" value="1"/>
</dbReference>
<dbReference type="Gene3D" id="3.40.50.2300">
    <property type="match status" value="1"/>
</dbReference>
<dbReference type="PROSITE" id="PS50110">
    <property type="entry name" value="RESPONSE_REGULATORY"/>
    <property type="match status" value="1"/>
</dbReference>
<evidence type="ECO:0000313" key="3">
    <source>
        <dbReference type="EMBL" id="MCF7544907.1"/>
    </source>
</evidence>